<evidence type="ECO:0000313" key="3">
    <source>
        <dbReference type="Proteomes" id="UP000829196"/>
    </source>
</evidence>
<dbReference type="Proteomes" id="UP000829196">
    <property type="component" value="Unassembled WGS sequence"/>
</dbReference>
<dbReference type="PANTHER" id="PTHR33130">
    <property type="entry name" value="PUTATIVE (DUF1639)-RELATED"/>
    <property type="match status" value="1"/>
</dbReference>
<organism evidence="2 3">
    <name type="scientific">Dendrobium nobile</name>
    <name type="common">Orchid</name>
    <dbReference type="NCBI Taxonomy" id="94219"/>
    <lineage>
        <taxon>Eukaryota</taxon>
        <taxon>Viridiplantae</taxon>
        <taxon>Streptophyta</taxon>
        <taxon>Embryophyta</taxon>
        <taxon>Tracheophyta</taxon>
        <taxon>Spermatophyta</taxon>
        <taxon>Magnoliopsida</taxon>
        <taxon>Liliopsida</taxon>
        <taxon>Asparagales</taxon>
        <taxon>Orchidaceae</taxon>
        <taxon>Epidendroideae</taxon>
        <taxon>Malaxideae</taxon>
        <taxon>Dendrobiinae</taxon>
        <taxon>Dendrobium</taxon>
    </lineage>
</organism>
<dbReference type="OrthoDB" id="769821at2759"/>
<protein>
    <submittedName>
        <fullName evidence="2">Uncharacterized protein</fullName>
    </submittedName>
</protein>
<name>A0A8T3C0C2_DENNO</name>
<feature type="compositionally biased region" description="Polar residues" evidence="1">
    <location>
        <begin position="71"/>
        <end position="80"/>
    </location>
</feature>
<proteinExistence type="predicted"/>
<dbReference type="AlphaFoldDB" id="A0A8T3C0C2"/>
<reference evidence="2" key="1">
    <citation type="journal article" date="2022" name="Front. Genet.">
        <title>Chromosome-Scale Assembly of the Dendrobium nobile Genome Provides Insights Into the Molecular Mechanism of the Biosynthesis of the Medicinal Active Ingredient of Dendrobium.</title>
        <authorList>
            <person name="Xu Q."/>
            <person name="Niu S.-C."/>
            <person name="Li K.-L."/>
            <person name="Zheng P.-J."/>
            <person name="Zhang X.-J."/>
            <person name="Jia Y."/>
            <person name="Liu Y."/>
            <person name="Niu Y.-X."/>
            <person name="Yu L.-H."/>
            <person name="Chen D.-F."/>
            <person name="Zhang G.-Q."/>
        </authorList>
    </citation>
    <scope>NUCLEOTIDE SEQUENCE</scope>
    <source>
        <tissue evidence="2">Leaf</tissue>
    </source>
</reference>
<evidence type="ECO:0000256" key="1">
    <source>
        <dbReference type="SAM" id="MobiDB-lite"/>
    </source>
</evidence>
<dbReference type="InterPro" id="IPR012438">
    <property type="entry name" value="DUF1639"/>
</dbReference>
<dbReference type="EMBL" id="JAGYWB010000005">
    <property type="protein sequence ID" value="KAI0522825.1"/>
    <property type="molecule type" value="Genomic_DNA"/>
</dbReference>
<keyword evidence="3" id="KW-1185">Reference proteome</keyword>
<feature type="compositionally biased region" description="Pro residues" evidence="1">
    <location>
        <begin position="83"/>
        <end position="92"/>
    </location>
</feature>
<accession>A0A8T3C0C2</accession>
<dbReference type="Pfam" id="PF07797">
    <property type="entry name" value="DUF1639"/>
    <property type="match status" value="1"/>
</dbReference>
<dbReference type="PANTHER" id="PTHR33130:SF43">
    <property type="entry name" value="OS01G0688600 PROTEIN"/>
    <property type="match status" value="1"/>
</dbReference>
<feature type="compositionally biased region" description="Low complexity" evidence="1">
    <location>
        <begin position="141"/>
        <end position="154"/>
    </location>
</feature>
<gene>
    <name evidence="2" type="ORF">KFK09_005210</name>
</gene>
<sequence>MVISAEKQEARRQNMNGLVEKRTTFSPSRRSKPQSRLHNFSFPTLSWGNQKLLRCVNPSGRSVDEELQTGRRCSSPSSLNELPGPPPTPPQPRLTGKKQGLEEGAKESNPLGLSASTRWNLRSKRAARNAPTEIFWNRNTSPSSSQSQSFSYSPLPKEKTSSPVFPVTRLEGFDMVEKGERRKFSIALSREEIEEDFLAAKGTKPPRRPKKRAKYLQRQLDALFPGAFLSEVTSDLYKIEEIGS</sequence>
<feature type="region of interest" description="Disordered" evidence="1">
    <location>
        <begin position="1"/>
        <end position="42"/>
    </location>
</feature>
<feature type="region of interest" description="Disordered" evidence="1">
    <location>
        <begin position="59"/>
        <end position="163"/>
    </location>
</feature>
<evidence type="ECO:0000313" key="2">
    <source>
        <dbReference type="EMBL" id="KAI0522825.1"/>
    </source>
</evidence>
<comment type="caution">
    <text evidence="2">The sequence shown here is derived from an EMBL/GenBank/DDBJ whole genome shotgun (WGS) entry which is preliminary data.</text>
</comment>
<feature type="compositionally biased region" description="Basic and acidic residues" evidence="1">
    <location>
        <begin position="1"/>
        <end position="12"/>
    </location>
</feature>